<evidence type="ECO:0000313" key="2">
    <source>
        <dbReference type="Proteomes" id="UP001209229"/>
    </source>
</evidence>
<dbReference type="EMBL" id="JAPDPJ010000028">
    <property type="protein sequence ID" value="MCW3787384.1"/>
    <property type="molecule type" value="Genomic_DNA"/>
</dbReference>
<name>A0AAE3M5A2_9BACT</name>
<comment type="caution">
    <text evidence="1">The sequence shown here is derived from an EMBL/GenBank/DDBJ whole genome shotgun (WGS) entry which is preliminary data.</text>
</comment>
<proteinExistence type="predicted"/>
<accession>A0AAE3M5A2</accession>
<organism evidence="1 2">
    <name type="scientific">Plebeiibacterium sediminum</name>
    <dbReference type="NCBI Taxonomy" id="2992112"/>
    <lineage>
        <taxon>Bacteria</taxon>
        <taxon>Pseudomonadati</taxon>
        <taxon>Bacteroidota</taxon>
        <taxon>Bacteroidia</taxon>
        <taxon>Marinilabiliales</taxon>
        <taxon>Marinilabiliaceae</taxon>
        <taxon>Plebeiibacterium</taxon>
    </lineage>
</organism>
<sequence>MQSSNMQAPLIIYKTTKDYSNHIPIVLNESRDRIVSYPAMTDIYFNGAFAKPTRLASGFLLDNFGVSANSVYTSFTFEEYAKLEKVPSLQELMESVIDYNPFIEMYHCGKRDDFETTNDINNIIRSKFENCKRIR</sequence>
<protein>
    <submittedName>
        <fullName evidence="1">Uncharacterized protein</fullName>
    </submittedName>
</protein>
<dbReference type="Proteomes" id="UP001209229">
    <property type="component" value="Unassembled WGS sequence"/>
</dbReference>
<dbReference type="AlphaFoldDB" id="A0AAE3M5A2"/>
<gene>
    <name evidence="1" type="ORF">OM075_12965</name>
</gene>
<reference evidence="1" key="1">
    <citation type="submission" date="2022-10" db="EMBL/GenBank/DDBJ databases">
        <authorList>
            <person name="Yu W.X."/>
        </authorList>
    </citation>
    <scope>NUCLEOTIDE SEQUENCE</scope>
    <source>
        <strain evidence="1">AAT</strain>
    </source>
</reference>
<keyword evidence="2" id="KW-1185">Reference proteome</keyword>
<evidence type="ECO:0000313" key="1">
    <source>
        <dbReference type="EMBL" id="MCW3787384.1"/>
    </source>
</evidence>
<dbReference type="RefSeq" id="WP_301190948.1">
    <property type="nucleotide sequence ID" value="NZ_JAPDPJ010000028.1"/>
</dbReference>